<keyword evidence="5" id="KW-1185">Reference proteome</keyword>
<dbReference type="PANTHER" id="PTHR11319">
    <property type="entry name" value="G PROTEIN-COUPLED RECEPTOR-RELATED"/>
    <property type="match status" value="1"/>
</dbReference>
<feature type="signal peptide" evidence="2">
    <location>
        <begin position="1"/>
        <end position="30"/>
    </location>
</feature>
<dbReference type="EMBL" id="DF820466">
    <property type="protein sequence ID" value="GAK57414.1"/>
    <property type="molecule type" value="Genomic_DNA"/>
</dbReference>
<feature type="chain" id="PRO_5001755509" evidence="2">
    <location>
        <begin position="31"/>
        <end position="462"/>
    </location>
</feature>
<dbReference type="SMART" id="SM00710">
    <property type="entry name" value="PbH1"/>
    <property type="match status" value="4"/>
</dbReference>
<feature type="domain" description="Right handed beta helix" evidence="3">
    <location>
        <begin position="141"/>
        <end position="266"/>
    </location>
</feature>
<dbReference type="STRING" id="1499967.U27_04381"/>
<proteinExistence type="predicted"/>
<dbReference type="HOGENOM" id="CLU_591428_0_0_0"/>
<keyword evidence="4" id="KW-0675">Receptor</keyword>
<dbReference type="PANTHER" id="PTHR11319:SF35">
    <property type="entry name" value="OUTER MEMBRANE PROTEIN PMPC-RELATED"/>
    <property type="match status" value="1"/>
</dbReference>
<evidence type="ECO:0000313" key="5">
    <source>
        <dbReference type="Proteomes" id="UP000030661"/>
    </source>
</evidence>
<dbReference type="Gene3D" id="2.160.20.10">
    <property type="entry name" value="Single-stranded right-handed beta-helix, Pectin lyase-like"/>
    <property type="match status" value="1"/>
</dbReference>
<name>A0A081BYK9_VECG1</name>
<reference evidence="4" key="1">
    <citation type="journal article" date="2015" name="PeerJ">
        <title>First genomic representation of candidate bacterial phylum KSB3 points to enhanced environmental sensing as a trigger of wastewater bulking.</title>
        <authorList>
            <person name="Sekiguchi Y."/>
            <person name="Ohashi A."/>
            <person name="Parks D.H."/>
            <person name="Yamauchi T."/>
            <person name="Tyson G.W."/>
            <person name="Hugenholtz P."/>
        </authorList>
    </citation>
    <scope>NUCLEOTIDE SEQUENCE [LARGE SCALE GENOMIC DNA]</scope>
</reference>
<dbReference type="AlphaFoldDB" id="A0A081BYK9"/>
<keyword evidence="4" id="KW-0449">Lipoprotein</keyword>
<dbReference type="Pfam" id="PF13229">
    <property type="entry name" value="Beta_helix"/>
    <property type="match status" value="1"/>
</dbReference>
<sequence>MKKNNIYQSLSFGAVSLAFILLLSAAAVQAETISVAAFTDGAPSCNNLNQADNNLRSAICYVNTKAGDTMTNPFTGATFTGHIIELPAGTYNLTRPGSGEDANSSGDLDISAAGKTVMIIGQGAGAIIDAGDIDRIFNILSGTVILNNLTIRNGTANWGGGIQNLSALTITNCTITGNTATDKGGGLHNSLGTMTINNSIIESNMTSGSMTYGGGISIYDGVVTLSNSTVRNNTAQNSGGGIYMYNTAAQLNVTQSTISGNFANGSGTNNGLGGGIFQTVGTTILTNSTVSGNTSRLGGGIFLQAGTLNLRHATVASNTATLDAGGLRVYDPYGPTATSTNSIIASNIDNTANDYPDIQGTLTSSGYNLISQSYSTGNGTDKVGVLAYLEALASNGGSTYTHALQSMAVARPIQPISAEPPVRKTRVATLVRLKLRLWPRPRRLPRQIPTPRPRRHPLCHQS</sequence>
<protein>
    <submittedName>
        <fullName evidence="4">Lipoprotein receptor-related protein</fullName>
    </submittedName>
</protein>
<dbReference type="InterPro" id="IPR011050">
    <property type="entry name" value="Pectin_lyase_fold/virulence"/>
</dbReference>
<dbReference type="InterPro" id="IPR012334">
    <property type="entry name" value="Pectin_lyas_fold"/>
</dbReference>
<gene>
    <name evidence="4" type="ORF">U27_04381</name>
</gene>
<dbReference type="eggNOG" id="COG3386">
    <property type="taxonomic scope" value="Bacteria"/>
</dbReference>
<feature type="region of interest" description="Disordered" evidence="1">
    <location>
        <begin position="443"/>
        <end position="462"/>
    </location>
</feature>
<evidence type="ECO:0000313" key="4">
    <source>
        <dbReference type="EMBL" id="GAK57414.1"/>
    </source>
</evidence>
<dbReference type="Proteomes" id="UP000030661">
    <property type="component" value="Unassembled WGS sequence"/>
</dbReference>
<dbReference type="SUPFAM" id="SSF51126">
    <property type="entry name" value="Pectin lyase-like"/>
    <property type="match status" value="1"/>
</dbReference>
<organism evidence="4">
    <name type="scientific">Vecturithrix granuli</name>
    <dbReference type="NCBI Taxonomy" id="1499967"/>
    <lineage>
        <taxon>Bacteria</taxon>
        <taxon>Candidatus Moduliflexota</taxon>
        <taxon>Candidatus Vecturitrichia</taxon>
        <taxon>Candidatus Vecturitrichales</taxon>
        <taxon>Candidatus Vecturitrichaceae</taxon>
        <taxon>Candidatus Vecturithrix</taxon>
    </lineage>
</organism>
<dbReference type="InterPro" id="IPR006626">
    <property type="entry name" value="PbH1"/>
</dbReference>
<evidence type="ECO:0000256" key="2">
    <source>
        <dbReference type="SAM" id="SignalP"/>
    </source>
</evidence>
<evidence type="ECO:0000256" key="1">
    <source>
        <dbReference type="SAM" id="MobiDB-lite"/>
    </source>
</evidence>
<dbReference type="InterPro" id="IPR039448">
    <property type="entry name" value="Beta_helix"/>
</dbReference>
<keyword evidence="2" id="KW-0732">Signal</keyword>
<accession>A0A081BYK9</accession>
<feature type="compositionally biased region" description="Basic residues" evidence="1">
    <location>
        <begin position="452"/>
        <end position="462"/>
    </location>
</feature>
<evidence type="ECO:0000259" key="3">
    <source>
        <dbReference type="Pfam" id="PF13229"/>
    </source>
</evidence>